<dbReference type="Proteomes" id="UP001501323">
    <property type="component" value="Unassembled WGS sequence"/>
</dbReference>
<dbReference type="Gene3D" id="2.70.70.10">
    <property type="entry name" value="Glucose Permease (Domain IIA)"/>
    <property type="match status" value="1"/>
</dbReference>
<keyword evidence="1" id="KW-0472">Membrane</keyword>
<dbReference type="Pfam" id="PF01551">
    <property type="entry name" value="Peptidase_M23"/>
    <property type="match status" value="1"/>
</dbReference>
<keyword evidence="4" id="KW-1185">Reference proteome</keyword>
<dbReference type="EMBL" id="BAABJY010000002">
    <property type="protein sequence ID" value="GAA4861794.1"/>
    <property type="molecule type" value="Genomic_DNA"/>
</dbReference>
<dbReference type="PANTHER" id="PTHR21666">
    <property type="entry name" value="PEPTIDASE-RELATED"/>
    <property type="match status" value="1"/>
</dbReference>
<dbReference type="InterPro" id="IPR050570">
    <property type="entry name" value="Cell_wall_metabolism_enzyme"/>
</dbReference>
<proteinExistence type="predicted"/>
<dbReference type="InterPro" id="IPR011055">
    <property type="entry name" value="Dup_hybrid_motif"/>
</dbReference>
<gene>
    <name evidence="3" type="ORF">GCM10023332_12240</name>
</gene>
<dbReference type="PANTHER" id="PTHR21666:SF268">
    <property type="entry name" value="PEPTIDASE M23 DOMAIN-CONTAINING PROTEIN"/>
    <property type="match status" value="1"/>
</dbReference>
<sequence>MDDEITRSRRTPVDYTQVLRSTLAWLATIALLSAAGYWAWHQPFMARPRALWELSRLPPPASLAMPVEGVAPARVADTFGAARGKDRSHAGVDIFAPRGTPVLSATRGVVAAIQEGGLGGKQVWIIGPARERHYYAHLDAWTKDLAVGQVVMPGDRLGSVGDSGNAQGTPPHLHYGIYGANGAYDPLPLLRARGGGADPRAGR</sequence>
<dbReference type="InterPro" id="IPR016047">
    <property type="entry name" value="M23ase_b-sheet_dom"/>
</dbReference>
<feature type="transmembrane region" description="Helical" evidence="1">
    <location>
        <begin position="22"/>
        <end position="40"/>
    </location>
</feature>
<dbReference type="RefSeq" id="WP_345294645.1">
    <property type="nucleotide sequence ID" value="NZ_BAABJY010000002.1"/>
</dbReference>
<organism evidence="3 4">
    <name type="scientific">Luteimonas vadosa</name>
    <dbReference type="NCBI Taxonomy" id="1165507"/>
    <lineage>
        <taxon>Bacteria</taxon>
        <taxon>Pseudomonadati</taxon>
        <taxon>Pseudomonadota</taxon>
        <taxon>Gammaproteobacteria</taxon>
        <taxon>Lysobacterales</taxon>
        <taxon>Lysobacteraceae</taxon>
        <taxon>Luteimonas</taxon>
    </lineage>
</organism>
<keyword evidence="1" id="KW-0812">Transmembrane</keyword>
<reference evidence="4" key="1">
    <citation type="journal article" date="2019" name="Int. J. Syst. Evol. Microbiol.">
        <title>The Global Catalogue of Microorganisms (GCM) 10K type strain sequencing project: providing services to taxonomists for standard genome sequencing and annotation.</title>
        <authorList>
            <consortium name="The Broad Institute Genomics Platform"/>
            <consortium name="The Broad Institute Genome Sequencing Center for Infectious Disease"/>
            <person name="Wu L."/>
            <person name="Ma J."/>
        </authorList>
    </citation>
    <scope>NUCLEOTIDE SEQUENCE [LARGE SCALE GENOMIC DNA]</scope>
    <source>
        <strain evidence="4">JCM 18392</strain>
    </source>
</reference>
<comment type="caution">
    <text evidence="3">The sequence shown here is derived from an EMBL/GenBank/DDBJ whole genome shotgun (WGS) entry which is preliminary data.</text>
</comment>
<protein>
    <submittedName>
        <fullName evidence="3">M23 family metallopeptidase</fullName>
    </submittedName>
</protein>
<evidence type="ECO:0000313" key="3">
    <source>
        <dbReference type="EMBL" id="GAA4861794.1"/>
    </source>
</evidence>
<name>A0ABP9DW29_9GAMM</name>
<keyword evidence="1" id="KW-1133">Transmembrane helix</keyword>
<evidence type="ECO:0000259" key="2">
    <source>
        <dbReference type="Pfam" id="PF01551"/>
    </source>
</evidence>
<evidence type="ECO:0000313" key="4">
    <source>
        <dbReference type="Proteomes" id="UP001501323"/>
    </source>
</evidence>
<feature type="domain" description="M23ase beta-sheet core" evidence="2">
    <location>
        <begin position="88"/>
        <end position="186"/>
    </location>
</feature>
<dbReference type="SUPFAM" id="SSF51261">
    <property type="entry name" value="Duplicated hybrid motif"/>
    <property type="match status" value="1"/>
</dbReference>
<accession>A0ABP9DW29</accession>
<evidence type="ECO:0000256" key="1">
    <source>
        <dbReference type="SAM" id="Phobius"/>
    </source>
</evidence>
<dbReference type="CDD" id="cd12797">
    <property type="entry name" value="M23_peptidase"/>
    <property type="match status" value="1"/>
</dbReference>